<name>C9QKA3_VIBOR</name>
<keyword evidence="5" id="KW-1185">Reference proteome</keyword>
<accession>C9QKA3</accession>
<reference evidence="2 5" key="1">
    <citation type="submission" date="2009-10" db="EMBL/GenBank/DDBJ databases">
        <authorList>
            <consortium name="Los Alamos National Laboratory (LANL)"/>
            <consortium name="National Microbial Pathogen Data Resource (NMPDR)"/>
            <person name="Munk A.C."/>
            <person name="Chertkov O."/>
            <person name="Tapia R."/>
            <person name="Green L."/>
            <person name="Rogers Y."/>
            <person name="Detter J.C."/>
            <person name="Bruce D."/>
            <person name="Brettin T.S."/>
            <person name="Colwell R.R."/>
            <person name="Huq A."/>
            <person name="Grim C.J."/>
            <person name="Hasan N.A."/>
            <person name="Bartels D."/>
            <person name="Vonstein V."/>
        </authorList>
    </citation>
    <scope>NUCLEOTIDE SEQUENCE [LARGE SCALE GENOMIC DNA]</scope>
    <source>
        <strain evidence="2 5">CIP 102891</strain>
    </source>
</reference>
<dbReference type="EMBL" id="ACZV01000005">
    <property type="protein sequence ID" value="EEX92098.1"/>
    <property type="molecule type" value="Genomic_DNA"/>
</dbReference>
<protein>
    <submittedName>
        <fullName evidence="3">Uncharacterized protein</fullName>
    </submittedName>
</protein>
<evidence type="ECO:0000256" key="1">
    <source>
        <dbReference type="SAM" id="Phobius"/>
    </source>
</evidence>
<dbReference type="AlphaFoldDB" id="C9QKA3"/>
<sequence>MSEYIWVIEKLFSALVIAVPTAWFTSHLAVKKYRTDKWWDKRAEAYLEVVGALNDVLLYCDYAVEYHISDLSRDKHQVSKLKERFDTSCLKLKAQNNSSELLFSPEACKALREFNFNLSVAEEKRDLEEMLVTTRVAAEEALAKLSNFATKSLGVK</sequence>
<feature type="transmembrane region" description="Helical" evidence="1">
    <location>
        <begin position="12"/>
        <end position="30"/>
    </location>
</feature>
<comment type="caution">
    <text evidence="3">The sequence shown here is derived from an EMBL/GenBank/DDBJ whole genome shotgun (WGS) entry which is preliminary data.</text>
</comment>
<dbReference type="PATRIC" id="fig|675816.5.peg.3777"/>
<evidence type="ECO:0000313" key="5">
    <source>
        <dbReference type="Proteomes" id="UP000003515"/>
    </source>
</evidence>
<dbReference type="RefSeq" id="WP_004413651.1">
    <property type="nucleotide sequence ID" value="NZ_ACZV01000005.1"/>
</dbReference>
<dbReference type="EMBL" id="AFWH01000067">
    <property type="protein sequence ID" value="EGU46206.1"/>
    <property type="molecule type" value="Genomic_DNA"/>
</dbReference>
<organism evidence="3 4">
    <name type="scientific">Vibrio orientalis CIP 102891 = ATCC 33934</name>
    <dbReference type="NCBI Taxonomy" id="675816"/>
    <lineage>
        <taxon>Bacteria</taxon>
        <taxon>Pseudomonadati</taxon>
        <taxon>Pseudomonadota</taxon>
        <taxon>Gammaproteobacteria</taxon>
        <taxon>Vibrionales</taxon>
        <taxon>Vibrionaceae</taxon>
        <taxon>Vibrio</taxon>
        <taxon>Vibrio oreintalis group</taxon>
    </lineage>
</organism>
<evidence type="ECO:0000313" key="3">
    <source>
        <dbReference type="EMBL" id="EGU46206.1"/>
    </source>
</evidence>
<gene>
    <name evidence="2" type="ORF">VIA_002742</name>
    <name evidence="3" type="ORF">VIOR3934_13592</name>
</gene>
<evidence type="ECO:0000313" key="2">
    <source>
        <dbReference type="EMBL" id="EEX92098.1"/>
    </source>
</evidence>
<reference evidence="3 4" key="3">
    <citation type="journal article" date="2012" name="Int. J. Syst. Evol. Microbiol.">
        <title>Vibrio caribbeanicus sp. nov., isolated from the marine sponge Scleritoderma cyanea.</title>
        <authorList>
            <person name="Hoffmann M."/>
            <person name="Monday S.R."/>
            <person name="Allard M.W."/>
            <person name="Strain E.A."/>
            <person name="Whittaker P."/>
            <person name="Naum M."/>
            <person name="McCarthy P.J."/>
            <person name="Lopez J.V."/>
            <person name="Fischer M."/>
            <person name="Brown E.W."/>
        </authorList>
    </citation>
    <scope>NUCLEOTIDE SEQUENCE [LARGE SCALE GENOMIC DNA]</scope>
    <source>
        <strain evidence="3">CIP 102891</strain>
        <strain evidence="4">CIP 102891 / ATCC 33934</strain>
    </source>
</reference>
<keyword evidence="1" id="KW-1133">Transmembrane helix</keyword>
<dbReference type="Proteomes" id="UP000002817">
    <property type="component" value="Unassembled WGS sequence"/>
</dbReference>
<keyword evidence="1" id="KW-0812">Transmembrane</keyword>
<proteinExistence type="predicted"/>
<reference evidence="3" key="2">
    <citation type="submission" date="2011-08" db="EMBL/GenBank/DDBJ databases">
        <authorList>
            <person name="Hoffman M."/>
            <person name="Strain E.A."/>
            <person name="Brown E."/>
            <person name="Allard M.W."/>
        </authorList>
    </citation>
    <scope>NUCLEOTIDE SEQUENCE</scope>
    <source>
        <strain evidence="3">CIP 102891</strain>
    </source>
</reference>
<evidence type="ECO:0000313" key="4">
    <source>
        <dbReference type="Proteomes" id="UP000002817"/>
    </source>
</evidence>
<keyword evidence="1" id="KW-0472">Membrane</keyword>
<dbReference type="Proteomes" id="UP000003515">
    <property type="component" value="Unassembled WGS sequence"/>
</dbReference>